<dbReference type="PANTHER" id="PTHR16650:SF6">
    <property type="entry name" value="GH21622P"/>
    <property type="match status" value="1"/>
</dbReference>
<evidence type="ECO:0000256" key="1">
    <source>
        <dbReference type="ARBA" id="ARBA00010229"/>
    </source>
</evidence>
<dbReference type="AlphaFoldDB" id="A0AAV4N7M9"/>
<name>A0AAV4N7M9_CAEEX</name>
<evidence type="ECO:0000313" key="5">
    <source>
        <dbReference type="EMBL" id="GIX79820.1"/>
    </source>
</evidence>
<dbReference type="SUPFAM" id="SSF57997">
    <property type="entry name" value="Tropomyosin"/>
    <property type="match status" value="1"/>
</dbReference>
<dbReference type="EMBL" id="BPLR01020538">
    <property type="protein sequence ID" value="GIX79820.1"/>
    <property type="molecule type" value="Genomic_DNA"/>
</dbReference>
<comment type="similarity">
    <text evidence="1">Belongs to the LCA5 family.</text>
</comment>
<evidence type="ECO:0000256" key="2">
    <source>
        <dbReference type="ARBA" id="ARBA00023054"/>
    </source>
</evidence>
<reference evidence="5 6" key="1">
    <citation type="submission" date="2021-06" db="EMBL/GenBank/DDBJ databases">
        <title>Caerostris extrusa draft genome.</title>
        <authorList>
            <person name="Kono N."/>
            <person name="Arakawa K."/>
        </authorList>
    </citation>
    <scope>NUCLEOTIDE SEQUENCE [LARGE SCALE GENOMIC DNA]</scope>
</reference>
<dbReference type="InterPro" id="IPR026188">
    <property type="entry name" value="Lebercilin-like"/>
</dbReference>
<dbReference type="Proteomes" id="UP001054945">
    <property type="component" value="Unassembled WGS sequence"/>
</dbReference>
<feature type="coiled-coil region" evidence="3">
    <location>
        <begin position="109"/>
        <end position="146"/>
    </location>
</feature>
<feature type="coiled-coil region" evidence="3">
    <location>
        <begin position="207"/>
        <end position="297"/>
    </location>
</feature>
<sequence>MDISTEVDHMKDNDDGDLIRTYNHEKDKTTEFIPHQNFNKSSISLKCSSTKKQRDSEKQRSVTFSGNRSTYQRKYFKPPAVKKKSAPTISLRMSNPSAEVVLRERKVEIKDLESQVVYLQSQIKELKAENRTLVDLQNRQEKELRKFKEGVADIPSLLRSHKDELKAVESSACSLRRELRDCQKELKVKSDIILRKDQHLDKLHLTLKRNEKNLQEHCTKNKELKTENKRLEDESKKLLVENEELKSKNERNQKKIQQMTSKVLNLEETLGTSEHHEALLKEELSKLQKKLDETVETENPIKNSVQIFKLTSGTQTDSCETVNASCMTIDTAVESPEIISQQVSIGVQVYEEDAMFLKSGEPHVMEAANSVENILVDEVKSCQLTTSKEYNTAIEAFSFIYQNSEPILDKPTTRVRKAMYHKPLYPASSFSSDRLRESSSFIAPKDYIDMNSFSPSKNYQFLTKDASKKTAKKPNKLRDSSLERNFKETVVVTKKGIQSDCKPRTIDFNNSGAYFKHNRNQNNSFSSFTVKQNSDILDWLDST</sequence>
<dbReference type="GO" id="GO:0042073">
    <property type="term" value="P:intraciliary transport"/>
    <property type="evidence" value="ECO:0007669"/>
    <property type="project" value="TreeGrafter"/>
</dbReference>
<proteinExistence type="inferred from homology"/>
<protein>
    <submittedName>
        <fullName evidence="5">Lebercilin domain-containing protein</fullName>
    </submittedName>
</protein>
<evidence type="ECO:0000256" key="3">
    <source>
        <dbReference type="SAM" id="Coils"/>
    </source>
</evidence>
<evidence type="ECO:0000313" key="6">
    <source>
        <dbReference type="Proteomes" id="UP001054945"/>
    </source>
</evidence>
<accession>A0AAV4N7M9</accession>
<dbReference type="Pfam" id="PF15619">
    <property type="entry name" value="Lebercilin"/>
    <property type="match status" value="1"/>
</dbReference>
<comment type="caution">
    <text evidence="5">The sequence shown here is derived from an EMBL/GenBank/DDBJ whole genome shotgun (WGS) entry which is preliminary data.</text>
</comment>
<dbReference type="GO" id="GO:0005930">
    <property type="term" value="C:axoneme"/>
    <property type="evidence" value="ECO:0007669"/>
    <property type="project" value="TreeGrafter"/>
</dbReference>
<dbReference type="PANTHER" id="PTHR16650">
    <property type="entry name" value="C21ORF13-RELATED"/>
    <property type="match status" value="1"/>
</dbReference>
<keyword evidence="6" id="KW-1185">Reference proteome</keyword>
<keyword evidence="2 3" id="KW-0175">Coiled coil</keyword>
<dbReference type="InterPro" id="IPR028933">
    <property type="entry name" value="Lebercilin_dom"/>
</dbReference>
<feature type="domain" description="Lebercilin" evidence="4">
    <location>
        <begin position="101"/>
        <end position="293"/>
    </location>
</feature>
<evidence type="ECO:0000259" key="4">
    <source>
        <dbReference type="Pfam" id="PF15619"/>
    </source>
</evidence>
<gene>
    <name evidence="5" type="primary">AVEN_15439_1</name>
    <name evidence="5" type="ORF">CEXT_119451</name>
</gene>
<organism evidence="5 6">
    <name type="scientific">Caerostris extrusa</name>
    <name type="common">Bark spider</name>
    <name type="synonym">Caerostris bankana</name>
    <dbReference type="NCBI Taxonomy" id="172846"/>
    <lineage>
        <taxon>Eukaryota</taxon>
        <taxon>Metazoa</taxon>
        <taxon>Ecdysozoa</taxon>
        <taxon>Arthropoda</taxon>
        <taxon>Chelicerata</taxon>
        <taxon>Arachnida</taxon>
        <taxon>Araneae</taxon>
        <taxon>Araneomorphae</taxon>
        <taxon>Entelegynae</taxon>
        <taxon>Araneoidea</taxon>
        <taxon>Araneidae</taxon>
        <taxon>Caerostris</taxon>
    </lineage>
</organism>